<name>A0AA39H9N0_9BILA</name>
<sequence length="293" mass="33083">MIINNAYCEYIFVILPMTMTTVYLTRIFLKRPLWILWKESPPLAVLFASIISQLTIDATMVIQWILLLSDLISNGPESTVLLEIPILLRVGIQLFFAITNSAIFIQRIYILLFPLKSLRKTNRVIVLLELTVSVIAASFAIAPNVPRAWNFVPVPVGCFSANCSNLLPGRSYSATTTLVMSICTVLLGGAFQYIFYKYRKLTKSSKPDTAMLHRFARYALYIRLVFESVPYFTDLFLSNIFGIKISNYLGPYGVVATSLDYCASTFVYYNLVIKKKQTTVQVVSVNARTTQSN</sequence>
<evidence type="ECO:0000313" key="2">
    <source>
        <dbReference type="EMBL" id="KAK0401815.1"/>
    </source>
</evidence>
<dbReference type="AlphaFoldDB" id="A0AA39H9N0"/>
<dbReference type="EMBL" id="JAUCMV010000004">
    <property type="protein sequence ID" value="KAK0401815.1"/>
    <property type="molecule type" value="Genomic_DNA"/>
</dbReference>
<feature type="transmembrane region" description="Helical" evidence="1">
    <location>
        <begin position="215"/>
        <end position="232"/>
    </location>
</feature>
<evidence type="ECO:0000313" key="3">
    <source>
        <dbReference type="Proteomes" id="UP001175271"/>
    </source>
</evidence>
<feature type="transmembrane region" description="Helical" evidence="1">
    <location>
        <begin position="12"/>
        <end position="29"/>
    </location>
</feature>
<proteinExistence type="predicted"/>
<feature type="transmembrane region" description="Helical" evidence="1">
    <location>
        <begin position="252"/>
        <end position="271"/>
    </location>
</feature>
<reference evidence="2" key="1">
    <citation type="submission" date="2023-06" db="EMBL/GenBank/DDBJ databases">
        <title>Genomic analysis of the entomopathogenic nematode Steinernema hermaphroditum.</title>
        <authorList>
            <person name="Schwarz E.M."/>
            <person name="Heppert J.K."/>
            <person name="Baniya A."/>
            <person name="Schwartz H.T."/>
            <person name="Tan C.-H."/>
            <person name="Antoshechkin I."/>
            <person name="Sternberg P.W."/>
            <person name="Goodrich-Blair H."/>
            <person name="Dillman A.R."/>
        </authorList>
    </citation>
    <scope>NUCLEOTIDE SEQUENCE</scope>
    <source>
        <strain evidence="2">PS9179</strain>
        <tissue evidence="2">Whole animal</tissue>
    </source>
</reference>
<keyword evidence="1" id="KW-1133">Transmembrane helix</keyword>
<accession>A0AA39H9N0</accession>
<feature type="transmembrane region" description="Helical" evidence="1">
    <location>
        <begin position="174"/>
        <end position="195"/>
    </location>
</feature>
<protein>
    <submittedName>
        <fullName evidence="2">Uncharacterized protein</fullName>
    </submittedName>
</protein>
<feature type="transmembrane region" description="Helical" evidence="1">
    <location>
        <begin position="41"/>
        <end position="66"/>
    </location>
</feature>
<dbReference type="Proteomes" id="UP001175271">
    <property type="component" value="Unassembled WGS sequence"/>
</dbReference>
<keyword evidence="3" id="KW-1185">Reference proteome</keyword>
<comment type="caution">
    <text evidence="2">The sequence shown here is derived from an EMBL/GenBank/DDBJ whole genome shotgun (WGS) entry which is preliminary data.</text>
</comment>
<gene>
    <name evidence="2" type="ORF">QR680_015987</name>
</gene>
<keyword evidence="1" id="KW-0472">Membrane</keyword>
<feature type="transmembrane region" description="Helical" evidence="1">
    <location>
        <begin position="124"/>
        <end position="142"/>
    </location>
</feature>
<organism evidence="2 3">
    <name type="scientific">Steinernema hermaphroditum</name>
    <dbReference type="NCBI Taxonomy" id="289476"/>
    <lineage>
        <taxon>Eukaryota</taxon>
        <taxon>Metazoa</taxon>
        <taxon>Ecdysozoa</taxon>
        <taxon>Nematoda</taxon>
        <taxon>Chromadorea</taxon>
        <taxon>Rhabditida</taxon>
        <taxon>Tylenchina</taxon>
        <taxon>Panagrolaimomorpha</taxon>
        <taxon>Strongyloidoidea</taxon>
        <taxon>Steinernematidae</taxon>
        <taxon>Steinernema</taxon>
    </lineage>
</organism>
<feature type="transmembrane region" description="Helical" evidence="1">
    <location>
        <begin position="86"/>
        <end position="112"/>
    </location>
</feature>
<keyword evidence="1" id="KW-0812">Transmembrane</keyword>
<evidence type="ECO:0000256" key="1">
    <source>
        <dbReference type="SAM" id="Phobius"/>
    </source>
</evidence>